<proteinExistence type="predicted"/>
<evidence type="ECO:0000259" key="6">
    <source>
        <dbReference type="PROSITE" id="PS50188"/>
    </source>
</evidence>
<feature type="region of interest" description="Disordered" evidence="5">
    <location>
        <begin position="1278"/>
        <end position="1299"/>
    </location>
</feature>
<evidence type="ECO:0000256" key="5">
    <source>
        <dbReference type="SAM" id="MobiDB-lite"/>
    </source>
</evidence>
<dbReference type="Gene3D" id="2.60.120.920">
    <property type="match status" value="1"/>
</dbReference>
<feature type="compositionally biased region" description="Low complexity" evidence="5">
    <location>
        <begin position="11"/>
        <end position="22"/>
    </location>
</feature>
<comment type="caution">
    <text evidence="8">The sequence shown here is derived from an EMBL/GenBank/DDBJ whole genome shotgun (WGS) entry which is preliminary data.</text>
</comment>
<dbReference type="InterPro" id="IPR006594">
    <property type="entry name" value="LisH"/>
</dbReference>
<dbReference type="InterPro" id="IPR013144">
    <property type="entry name" value="CRA_dom"/>
</dbReference>
<evidence type="ECO:0000313" key="9">
    <source>
        <dbReference type="Proteomes" id="UP000247233"/>
    </source>
</evidence>
<dbReference type="CDD" id="cd12909">
    <property type="entry name" value="SPRY_RanBP9_10"/>
    <property type="match status" value="1"/>
</dbReference>
<dbReference type="InterPro" id="IPR006595">
    <property type="entry name" value="CTLH_C"/>
</dbReference>
<dbReference type="PROSITE" id="PS50897">
    <property type="entry name" value="CTLH"/>
    <property type="match status" value="1"/>
</dbReference>
<name>A0A317VUU0_9EURO</name>
<organism evidence="8 9">
    <name type="scientific">Aspergillus heteromorphus CBS 117.55</name>
    <dbReference type="NCBI Taxonomy" id="1448321"/>
    <lineage>
        <taxon>Eukaryota</taxon>
        <taxon>Fungi</taxon>
        <taxon>Dikarya</taxon>
        <taxon>Ascomycota</taxon>
        <taxon>Pezizomycotina</taxon>
        <taxon>Eurotiomycetes</taxon>
        <taxon>Eurotiomycetidae</taxon>
        <taxon>Eurotiales</taxon>
        <taxon>Aspergillaceae</taxon>
        <taxon>Aspergillus</taxon>
        <taxon>Aspergillus subgen. Circumdati</taxon>
    </lineage>
</organism>
<feature type="region of interest" description="Disordered" evidence="5">
    <location>
        <begin position="1011"/>
        <end position="1142"/>
    </location>
</feature>
<gene>
    <name evidence="8" type="ORF">BO70DRAFT_318112</name>
</gene>
<feature type="region of interest" description="Disordered" evidence="5">
    <location>
        <begin position="34"/>
        <end position="102"/>
    </location>
</feature>
<dbReference type="RefSeq" id="XP_025397872.1">
    <property type="nucleotide sequence ID" value="XM_025540405.1"/>
</dbReference>
<sequence>MTDAFPPSGGAPRASLLTTTTTTTTTTAATAATAFYSSSSSSSNGPPSISSIPRRSSYASVLSGTAALSPPTHPSSSSSHSHSTASFIPPPFSPDSRLLRPSPAVDADMQMNSPWRPSAGEPLPAYSRKFAGFPRYDPFFHSPGFSDPAAAPFIPSYLRNSRYVARLDAARRAKLAAHREGTIPTTATATTTAAAAHPLSSSSSQASLPRIAPSHRGMTFDIIEREPPGDDDHLLPLPSRWSDDDKYTGLELANGGVEVRYTGPVNKHDHEAAAVRADHPMPPQCGIYYFEITILSKPKEGMIGIGFSSKKASVERLPGWEQESWAYHGDDGKSFFGESQGQGRQYGPTFGANDTVGCGVNFSTGCAFFTKNGIHLGNAFRELRNLKVYPSVGMKKQPAVHLAVNFGQQPFMFDIDDMVKKEKLSIHEEISLTSTANLQPPLDETALLQELVAQFLAHDGYVETARAFAEEVAAESTALENGRQAPLQKYEVEEDVEAINRQKIRAAILDGDIDKALKYTNAYYANVLQTYPHIHFKLRCRKFLEMMRRCNEPSAAASKRKASNGLSDGSAVFDQEMELDEQLQESEGWEADGMDTEEPESTARSNELLTAAVQYGQQLFVDYPPDERGGDRKMLDDIFSLVAYPDARRSVHGHYLDPAGRIAVAEELNSAILGMLSLGKSSSAALERLYQQTEVLVNEIGEEGGAGAFINVRNDFLLQLPCIPSHSASAAAPLALRCCCGRDDCAFLLHNHVALEGLEKDLATAARLGQALLHRHESYMAEAEEDRHRLCLSIENLEREKRQVQAENARIIEENRDLLEQLDGLNRAVVDSDSHSKFLATRLESTEAELRKLTLAAARAADLEAQLAHMEAEQSRLQESLQSAQEDSKSAVQRWKQAECTLRDLHDQVDRIEKEAREERDRQAEMVQRMERRRAVERELDSAAGRLKGAAAAHELGRNHGGANVVSRFVRDILQDNANLQMGIMELREMLESSNEEVQNLRDQILSHQPLASETQEEEPRPSTTLSQELESQESRRVSQEFHIHHHYHTPPVPVGSKKEKGSLFRRSKKRRSLGSAAVLHSAAGTQLPRKATHRAQSSTSSASTILSQTSVSIPPTAPRRWSAQSPVSDSMASSPQSAYQPSSIFDRVDRGFDLSQPTSPDSTVFSSPLRSGRRMKGHVDAAYRTLDGDGLASGIDDDLNPDYFQRRSSAEYAGRGTMQSVIPEEMEDGRSVPYAESERPPSPVVPEDVFSSPYRGVRRSTSHESLFSVAGMDIHTPRRRPSRLSDLHSSTPPVRIPRRIMSPNADLFLTSPIISTSIITAGREPAKVSDQCPQTLLASVAGSRSQTPIDPAEEQSENTTIPSRKLSLGRRVGGWVRGHWGTAAVSANDPVTEETAAISDSPARRPSSAGSRKGKRRAEPVPVPSLRFRYPGVNQTGPIMGFRPMSRAPVSIHAEQVDEGLLRESLADSHFQ</sequence>
<dbReference type="SMART" id="SM00449">
    <property type="entry name" value="SPRY"/>
    <property type="match status" value="1"/>
</dbReference>
<dbReference type="Pfam" id="PF10607">
    <property type="entry name" value="CTLH"/>
    <property type="match status" value="1"/>
</dbReference>
<dbReference type="PROSITE" id="PS50188">
    <property type="entry name" value="B302_SPRY"/>
    <property type="match status" value="1"/>
</dbReference>
<accession>A0A317VUU0</accession>
<feature type="compositionally biased region" description="Basic and acidic residues" evidence="5">
    <location>
        <begin position="1033"/>
        <end position="1043"/>
    </location>
</feature>
<feature type="region of interest" description="Disordered" evidence="5">
    <location>
        <begin position="1"/>
        <end position="22"/>
    </location>
</feature>
<dbReference type="Proteomes" id="UP000247233">
    <property type="component" value="Unassembled WGS sequence"/>
</dbReference>
<dbReference type="STRING" id="1448321.A0A317VUU0"/>
<feature type="compositionally biased region" description="Acidic residues" evidence="5">
    <location>
        <begin position="582"/>
        <end position="600"/>
    </location>
</feature>
<feature type="coiled-coil region" evidence="4">
    <location>
        <begin position="780"/>
        <end position="933"/>
    </location>
</feature>
<dbReference type="SUPFAM" id="SSF49899">
    <property type="entry name" value="Concanavalin A-like lectins/glucanases"/>
    <property type="match status" value="1"/>
</dbReference>
<dbReference type="InterPro" id="IPR001870">
    <property type="entry name" value="B30.2/SPRY"/>
</dbReference>
<feature type="coiled-coil region" evidence="4">
    <location>
        <begin position="977"/>
        <end position="1004"/>
    </location>
</feature>
<feature type="compositionally biased region" description="Low complexity" evidence="5">
    <location>
        <begin position="1098"/>
        <end position="1113"/>
    </location>
</feature>
<feature type="compositionally biased region" description="Low complexity" evidence="5">
    <location>
        <begin position="34"/>
        <end position="86"/>
    </location>
</feature>
<feature type="region of interest" description="Disordered" evidence="5">
    <location>
        <begin position="1229"/>
        <end position="1252"/>
    </location>
</feature>
<protein>
    <recommendedName>
        <fullName evidence="3">Protein FYV10</fullName>
    </recommendedName>
    <alternativeName>
        <fullName evidence="2">Protein fyv10</fullName>
    </alternativeName>
</protein>
<dbReference type="InterPro" id="IPR050618">
    <property type="entry name" value="Ubq-SigPath_Reg"/>
</dbReference>
<dbReference type="InterPro" id="IPR043136">
    <property type="entry name" value="B30.2/SPRY_sf"/>
</dbReference>
<feature type="region of interest" description="Disordered" evidence="5">
    <location>
        <begin position="1341"/>
        <end position="1366"/>
    </location>
</feature>
<dbReference type="GeneID" id="37062642"/>
<feature type="region of interest" description="Disordered" evidence="5">
    <location>
        <begin position="1387"/>
        <end position="1424"/>
    </location>
</feature>
<dbReference type="OrthoDB" id="25503at2759"/>
<feature type="compositionally biased region" description="Low complexity" evidence="5">
    <location>
        <begin position="1397"/>
        <end position="1412"/>
    </location>
</feature>
<dbReference type="InterPro" id="IPR035782">
    <property type="entry name" value="SPRY_RanBP9/10"/>
</dbReference>
<dbReference type="InterPro" id="IPR013320">
    <property type="entry name" value="ConA-like_dom_sf"/>
</dbReference>
<dbReference type="EMBL" id="MSFL01000019">
    <property type="protein sequence ID" value="PWY77111.1"/>
    <property type="molecule type" value="Genomic_DNA"/>
</dbReference>
<feature type="domain" description="CTLH" evidence="7">
    <location>
        <begin position="497"/>
        <end position="554"/>
    </location>
</feature>
<feature type="compositionally biased region" description="Low complexity" evidence="5">
    <location>
        <begin position="185"/>
        <end position="204"/>
    </location>
</feature>
<dbReference type="Pfam" id="PF00622">
    <property type="entry name" value="SPRY"/>
    <property type="match status" value="1"/>
</dbReference>
<keyword evidence="9" id="KW-1185">Reference proteome</keyword>
<dbReference type="PANTHER" id="PTHR12864">
    <property type="entry name" value="RAN BINDING PROTEIN 9-RELATED"/>
    <property type="match status" value="1"/>
</dbReference>
<feature type="compositionally biased region" description="Low complexity" evidence="5">
    <location>
        <begin position="1131"/>
        <end position="1142"/>
    </location>
</feature>
<comment type="function">
    <text evidence="1">Involved in the proteasome-dependent degradation of fructose-1,6-bisphosphatase.</text>
</comment>
<evidence type="ECO:0000256" key="4">
    <source>
        <dbReference type="SAM" id="Coils"/>
    </source>
</evidence>
<feature type="region of interest" description="Disordered" evidence="5">
    <location>
        <begin position="582"/>
        <end position="601"/>
    </location>
</feature>
<dbReference type="InterPro" id="IPR024964">
    <property type="entry name" value="CTLH/CRA"/>
</dbReference>
<dbReference type="SMART" id="SM00668">
    <property type="entry name" value="CTLH"/>
    <property type="match status" value="1"/>
</dbReference>
<feature type="compositionally biased region" description="Basic residues" evidence="5">
    <location>
        <begin position="1064"/>
        <end position="1073"/>
    </location>
</feature>
<feature type="region of interest" description="Disordered" evidence="5">
    <location>
        <begin position="182"/>
        <end position="210"/>
    </location>
</feature>
<evidence type="ECO:0000256" key="1">
    <source>
        <dbReference type="ARBA" id="ARBA00002343"/>
    </source>
</evidence>
<keyword evidence="4" id="KW-0175">Coiled coil</keyword>
<dbReference type="VEuPathDB" id="FungiDB:BO70DRAFT_318112"/>
<dbReference type="SMART" id="SM00757">
    <property type="entry name" value="CRA"/>
    <property type="match status" value="1"/>
</dbReference>
<evidence type="ECO:0000259" key="7">
    <source>
        <dbReference type="PROSITE" id="PS50897"/>
    </source>
</evidence>
<reference evidence="8 9" key="1">
    <citation type="submission" date="2016-12" db="EMBL/GenBank/DDBJ databases">
        <title>The genomes of Aspergillus section Nigri reveals drivers in fungal speciation.</title>
        <authorList>
            <consortium name="DOE Joint Genome Institute"/>
            <person name="Vesth T.C."/>
            <person name="Nybo J."/>
            <person name="Theobald S."/>
            <person name="Brandl J."/>
            <person name="Frisvad J.C."/>
            <person name="Nielsen K.F."/>
            <person name="Lyhne E.K."/>
            <person name="Kogle M.E."/>
            <person name="Kuo A."/>
            <person name="Riley R."/>
            <person name="Clum A."/>
            <person name="Nolan M."/>
            <person name="Lipzen A."/>
            <person name="Salamov A."/>
            <person name="Henrissat B."/>
            <person name="Wiebenga A."/>
            <person name="De Vries R.P."/>
            <person name="Grigoriev I.V."/>
            <person name="Mortensen U.H."/>
            <person name="Andersen M.R."/>
            <person name="Baker S.E."/>
        </authorList>
    </citation>
    <scope>NUCLEOTIDE SEQUENCE [LARGE SCALE GENOMIC DNA]</scope>
    <source>
        <strain evidence="8 9">CBS 117.55</strain>
    </source>
</reference>
<evidence type="ECO:0000256" key="2">
    <source>
        <dbReference type="ARBA" id="ARBA00017917"/>
    </source>
</evidence>
<dbReference type="InterPro" id="IPR003877">
    <property type="entry name" value="SPRY_dom"/>
</dbReference>
<evidence type="ECO:0000313" key="8">
    <source>
        <dbReference type="EMBL" id="PWY77111.1"/>
    </source>
</evidence>
<dbReference type="PROSITE" id="PS50896">
    <property type="entry name" value="LISH"/>
    <property type="match status" value="1"/>
</dbReference>
<feature type="domain" description="B30.2/SPRY" evidence="6">
    <location>
        <begin position="219"/>
        <end position="411"/>
    </location>
</feature>
<evidence type="ECO:0000256" key="3">
    <source>
        <dbReference type="ARBA" id="ARBA00018741"/>
    </source>
</evidence>